<dbReference type="AlphaFoldDB" id="A0A5C6U9A7"/>
<comment type="caution">
    <text evidence="2">The sequence shown here is derived from an EMBL/GenBank/DDBJ whole genome shotgun (WGS) entry which is preliminary data.</text>
</comment>
<evidence type="ECO:0000313" key="2">
    <source>
        <dbReference type="EMBL" id="TXC68205.1"/>
    </source>
</evidence>
<feature type="domain" description="SnoaL-like" evidence="1">
    <location>
        <begin position="9"/>
        <end position="112"/>
    </location>
</feature>
<dbReference type="Proteomes" id="UP000321129">
    <property type="component" value="Unassembled WGS sequence"/>
</dbReference>
<dbReference type="EMBL" id="VOPY01000003">
    <property type="protein sequence ID" value="TXC68205.1"/>
    <property type="molecule type" value="Genomic_DNA"/>
</dbReference>
<dbReference type="InterPro" id="IPR032710">
    <property type="entry name" value="NTF2-like_dom_sf"/>
</dbReference>
<dbReference type="PANTHER" id="PTHR41252">
    <property type="entry name" value="BLR2505 PROTEIN"/>
    <property type="match status" value="1"/>
</dbReference>
<keyword evidence="3" id="KW-1185">Reference proteome</keyword>
<proteinExistence type="predicted"/>
<gene>
    <name evidence="2" type="ORF">FSZ31_10955</name>
</gene>
<dbReference type="Pfam" id="PF12680">
    <property type="entry name" value="SnoaL_2"/>
    <property type="match status" value="1"/>
</dbReference>
<name>A0A5C6U9A7_9SPHN</name>
<organism evidence="2 3">
    <name type="scientific">Flavisphingopyxis soli</name>
    <dbReference type="NCBI Taxonomy" id="2601267"/>
    <lineage>
        <taxon>Bacteria</taxon>
        <taxon>Pseudomonadati</taxon>
        <taxon>Pseudomonadota</taxon>
        <taxon>Alphaproteobacteria</taxon>
        <taxon>Sphingomonadales</taxon>
        <taxon>Sphingopyxidaceae</taxon>
        <taxon>Flavisphingopyxis</taxon>
    </lineage>
</organism>
<evidence type="ECO:0000259" key="1">
    <source>
        <dbReference type="Pfam" id="PF12680"/>
    </source>
</evidence>
<reference evidence="2 3" key="1">
    <citation type="submission" date="2019-08" db="EMBL/GenBank/DDBJ databases">
        <title>Sphingorhabdus soil sp. nov., isolated from arctic soil.</title>
        <authorList>
            <person name="Liu Y."/>
        </authorList>
    </citation>
    <scope>NUCLEOTIDE SEQUENCE [LARGE SCALE GENOMIC DNA]</scope>
    <source>
        <strain evidence="2 3">D-2Q-5-6</strain>
    </source>
</reference>
<dbReference type="PANTHER" id="PTHR41252:SF1">
    <property type="entry name" value="BLR2505 PROTEIN"/>
    <property type="match status" value="1"/>
</dbReference>
<accession>A0A5C6U9A7</accession>
<protein>
    <submittedName>
        <fullName evidence="2">DUF4440 domain-containing protein</fullName>
    </submittedName>
</protein>
<dbReference type="SUPFAM" id="SSF54427">
    <property type="entry name" value="NTF2-like"/>
    <property type="match status" value="1"/>
</dbReference>
<dbReference type="InterPro" id="IPR037401">
    <property type="entry name" value="SnoaL-like"/>
</dbReference>
<evidence type="ECO:0000313" key="3">
    <source>
        <dbReference type="Proteomes" id="UP000321129"/>
    </source>
</evidence>
<sequence length="129" mass="14278">MTDDRIETVRRLYDAFATGDMAAVGDLLGETDWHEAEGMPYGGRYTGFAEIAAHVFGPIANDVERFTAVPDDIALLGKTRVAAFGNYRGKGAKGEVDVPFAHIWTVIEGRLERFVQYVDTYLFRQATGL</sequence>
<dbReference type="OrthoDB" id="8451859at2"/>
<dbReference type="RefSeq" id="WP_147123424.1">
    <property type="nucleotide sequence ID" value="NZ_VOPY01000003.1"/>
</dbReference>
<dbReference type="Gene3D" id="3.10.450.50">
    <property type="match status" value="1"/>
</dbReference>